<gene>
    <name evidence="4" type="ORF">IP91_01333</name>
</gene>
<proteinExistence type="predicted"/>
<feature type="chain" id="PRO_5021997283" evidence="2">
    <location>
        <begin position="20"/>
        <end position="284"/>
    </location>
</feature>
<dbReference type="PANTHER" id="PTHR48081">
    <property type="entry name" value="AB HYDROLASE SUPERFAMILY PROTEIN C4A8.06C"/>
    <property type="match status" value="1"/>
</dbReference>
<feature type="signal peptide" evidence="2">
    <location>
        <begin position="1"/>
        <end position="19"/>
    </location>
</feature>
<dbReference type="GO" id="GO:0016787">
    <property type="term" value="F:hydrolase activity"/>
    <property type="evidence" value="ECO:0007669"/>
    <property type="project" value="UniProtKB-KW"/>
</dbReference>
<organism evidence="4 5">
    <name type="scientific">Pseudoduganella lurida</name>
    <dbReference type="NCBI Taxonomy" id="1036180"/>
    <lineage>
        <taxon>Bacteria</taxon>
        <taxon>Pseudomonadati</taxon>
        <taxon>Pseudomonadota</taxon>
        <taxon>Betaproteobacteria</taxon>
        <taxon>Burkholderiales</taxon>
        <taxon>Oxalobacteraceae</taxon>
        <taxon>Telluria group</taxon>
        <taxon>Pseudoduganella</taxon>
    </lineage>
</organism>
<feature type="domain" description="BD-FAE-like" evidence="3">
    <location>
        <begin position="50"/>
        <end position="230"/>
    </location>
</feature>
<evidence type="ECO:0000313" key="4">
    <source>
        <dbReference type="EMBL" id="TWI70249.1"/>
    </source>
</evidence>
<evidence type="ECO:0000259" key="3">
    <source>
        <dbReference type="Pfam" id="PF20434"/>
    </source>
</evidence>
<sequence>MKKTLLRLALAGAICTALAACSPLRTLSALTPAGDSSATRDVAFAPGLQLDVYRPDKVTAVPAPVVVFFYGGNWTSGSRGEYAFVGKALAARGIVAVIADYRLYPRAKYPDFLDDSAQAVGWAVRHAAEQGGDPHRIFVMGHSAGAYNAAMLALDERWLARVKLAPSALRGFIGLAGPYDFLPVTSAEVRPVFDYPDTPADSQPVVHVTRHAPPSLLLAPINDRTVNPQRNTGGLAAKLREKGDQVEERYYPRVSHVTLLASLAGPGRWLAPTLDDVVAFIDAH</sequence>
<evidence type="ECO:0000313" key="5">
    <source>
        <dbReference type="Proteomes" id="UP000318431"/>
    </source>
</evidence>
<keyword evidence="5" id="KW-1185">Reference proteome</keyword>
<dbReference type="Gene3D" id="3.40.50.1820">
    <property type="entry name" value="alpha/beta hydrolase"/>
    <property type="match status" value="1"/>
</dbReference>
<comment type="caution">
    <text evidence="4">The sequence shown here is derived from an EMBL/GenBank/DDBJ whole genome shotgun (WGS) entry which is preliminary data.</text>
</comment>
<dbReference type="SUPFAM" id="SSF53474">
    <property type="entry name" value="alpha/beta-Hydrolases"/>
    <property type="match status" value="1"/>
</dbReference>
<dbReference type="AlphaFoldDB" id="A0A562RML9"/>
<protein>
    <submittedName>
        <fullName evidence="4">Acetyl esterase/lipase</fullName>
    </submittedName>
</protein>
<dbReference type="InterPro" id="IPR049492">
    <property type="entry name" value="BD-FAE-like_dom"/>
</dbReference>
<name>A0A562RML9_9BURK</name>
<evidence type="ECO:0000256" key="2">
    <source>
        <dbReference type="SAM" id="SignalP"/>
    </source>
</evidence>
<dbReference type="Pfam" id="PF20434">
    <property type="entry name" value="BD-FAE"/>
    <property type="match status" value="1"/>
</dbReference>
<reference evidence="4 5" key="1">
    <citation type="journal article" date="2015" name="Stand. Genomic Sci.">
        <title>Genomic Encyclopedia of Bacterial and Archaeal Type Strains, Phase III: the genomes of soil and plant-associated and newly described type strains.</title>
        <authorList>
            <person name="Whitman W.B."/>
            <person name="Woyke T."/>
            <person name="Klenk H.P."/>
            <person name="Zhou Y."/>
            <person name="Lilburn T.G."/>
            <person name="Beck B.J."/>
            <person name="De Vos P."/>
            <person name="Vandamme P."/>
            <person name="Eisen J.A."/>
            <person name="Garrity G."/>
            <person name="Hugenholtz P."/>
            <person name="Kyrpides N.C."/>
        </authorList>
    </citation>
    <scope>NUCLEOTIDE SEQUENCE [LARGE SCALE GENOMIC DNA]</scope>
    <source>
        <strain evidence="4 5">CGMCC 1.10822</strain>
    </source>
</reference>
<dbReference type="Proteomes" id="UP000318431">
    <property type="component" value="Unassembled WGS sequence"/>
</dbReference>
<accession>A0A562RML9</accession>
<dbReference type="OrthoDB" id="9771666at2"/>
<dbReference type="RefSeq" id="WP_145647926.1">
    <property type="nucleotide sequence ID" value="NZ_VLLB01000001.1"/>
</dbReference>
<dbReference type="PANTHER" id="PTHR48081:SF9">
    <property type="entry name" value="CARBOXYLESTERASE"/>
    <property type="match status" value="1"/>
</dbReference>
<dbReference type="PROSITE" id="PS51257">
    <property type="entry name" value="PROKAR_LIPOPROTEIN"/>
    <property type="match status" value="1"/>
</dbReference>
<dbReference type="EMBL" id="VLLB01000001">
    <property type="protein sequence ID" value="TWI70249.1"/>
    <property type="molecule type" value="Genomic_DNA"/>
</dbReference>
<keyword evidence="2" id="KW-0732">Signal</keyword>
<dbReference type="InterPro" id="IPR050300">
    <property type="entry name" value="GDXG_lipolytic_enzyme"/>
</dbReference>
<keyword evidence="1" id="KW-0378">Hydrolase</keyword>
<evidence type="ECO:0000256" key="1">
    <source>
        <dbReference type="ARBA" id="ARBA00022801"/>
    </source>
</evidence>
<dbReference type="InterPro" id="IPR029058">
    <property type="entry name" value="AB_hydrolase_fold"/>
</dbReference>